<sequence>MKILLRIACVAASLGAASAAPCSELPGKWMLSIENPGHHAVATVAVEFTDDVAPSCMGGEWKVVKVVSATTRDKTFFPVSDPLSYRIENGQLTIGRNEVCDAYLWLQGPLAGTSVQGSYFSLGLGGSSPLGYFTLSQARPQ</sequence>
<accession>I4W3G2</accession>
<comment type="caution">
    <text evidence="2">The sequence shown here is derived from an EMBL/GenBank/DDBJ whole genome shotgun (WGS) entry which is preliminary data.</text>
</comment>
<dbReference type="AlphaFoldDB" id="I4W3G2"/>
<organism evidence="2 3">
    <name type="scientific">Rhodanobacter spathiphylli B39</name>
    <dbReference type="NCBI Taxonomy" id="1163407"/>
    <lineage>
        <taxon>Bacteria</taxon>
        <taxon>Pseudomonadati</taxon>
        <taxon>Pseudomonadota</taxon>
        <taxon>Gammaproteobacteria</taxon>
        <taxon>Lysobacterales</taxon>
        <taxon>Rhodanobacteraceae</taxon>
        <taxon>Rhodanobacter</taxon>
    </lineage>
</organism>
<evidence type="ECO:0000313" key="2">
    <source>
        <dbReference type="EMBL" id="EIL94003.1"/>
    </source>
</evidence>
<dbReference type="OrthoDB" id="7067006at2"/>
<dbReference type="PATRIC" id="fig|1163407.3.peg.1287"/>
<dbReference type="EMBL" id="AJXT01000010">
    <property type="protein sequence ID" value="EIL94003.1"/>
    <property type="molecule type" value="Genomic_DNA"/>
</dbReference>
<evidence type="ECO:0000313" key="3">
    <source>
        <dbReference type="Proteomes" id="UP000003226"/>
    </source>
</evidence>
<name>I4W3G2_9GAMM</name>
<evidence type="ECO:0000256" key="1">
    <source>
        <dbReference type="SAM" id="SignalP"/>
    </source>
</evidence>
<dbReference type="STRING" id="1163407.UU7_06418"/>
<reference evidence="2 3" key="1">
    <citation type="journal article" date="2012" name="J. Bacteriol.">
        <title>Genome sequences for six rhodanobacter strains, isolated from soils and the terrestrial subsurface, with variable denitrification capabilities.</title>
        <authorList>
            <person name="Kostka J.E."/>
            <person name="Green S.J."/>
            <person name="Rishishwar L."/>
            <person name="Prakash O."/>
            <person name="Katz L.S."/>
            <person name="Marino-Ramirez L."/>
            <person name="Jordan I.K."/>
            <person name="Munk C."/>
            <person name="Ivanova N."/>
            <person name="Mikhailova N."/>
            <person name="Watson D.B."/>
            <person name="Brown S.D."/>
            <person name="Palumbo A.V."/>
            <person name="Brooks S.C."/>
        </authorList>
    </citation>
    <scope>NUCLEOTIDE SEQUENCE [LARGE SCALE GENOMIC DNA]</scope>
    <source>
        <strain evidence="2 3">B39</strain>
    </source>
</reference>
<keyword evidence="3" id="KW-1185">Reference proteome</keyword>
<proteinExistence type="predicted"/>
<dbReference type="eggNOG" id="ENOG502ZWJD">
    <property type="taxonomic scope" value="Bacteria"/>
</dbReference>
<evidence type="ECO:0008006" key="4">
    <source>
        <dbReference type="Google" id="ProtNLM"/>
    </source>
</evidence>
<gene>
    <name evidence="2" type="ORF">UU7_06418</name>
</gene>
<keyword evidence="1" id="KW-0732">Signal</keyword>
<dbReference type="RefSeq" id="WP_007806520.1">
    <property type="nucleotide sequence ID" value="NZ_AJXT01000010.1"/>
</dbReference>
<feature type="chain" id="PRO_5003697534" description="Lipoprotein" evidence="1">
    <location>
        <begin position="20"/>
        <end position="141"/>
    </location>
</feature>
<feature type="signal peptide" evidence="1">
    <location>
        <begin position="1"/>
        <end position="19"/>
    </location>
</feature>
<dbReference type="Proteomes" id="UP000003226">
    <property type="component" value="Unassembled WGS sequence"/>
</dbReference>
<protein>
    <recommendedName>
        <fullName evidence="4">Lipoprotein</fullName>
    </recommendedName>
</protein>